<proteinExistence type="predicted"/>
<protein>
    <submittedName>
        <fullName evidence="1">Uncharacterized protein</fullName>
    </submittedName>
</protein>
<evidence type="ECO:0000313" key="1">
    <source>
        <dbReference type="EMBL" id="MEQ2188010.1"/>
    </source>
</evidence>
<accession>A0ABV0PWW6</accession>
<evidence type="ECO:0000313" key="2">
    <source>
        <dbReference type="Proteomes" id="UP001476798"/>
    </source>
</evidence>
<sequence>MAAEVDSQVSVGVEGVANDQKSLAWKLQDVFILLHDRHVSMKEEEFMRCHLSDPEKLMGFMKTHEQLGVILGSSLRDATQKPFQQPGNTNTVGTHGDTVSRYLKKRLNSETRVPELRSVCSLRRKHKQTEE</sequence>
<name>A0ABV0PWW6_9TELE</name>
<dbReference type="Proteomes" id="UP001476798">
    <property type="component" value="Unassembled WGS sequence"/>
</dbReference>
<gene>
    <name evidence="1" type="ORF">GOODEAATRI_010576</name>
</gene>
<dbReference type="EMBL" id="JAHRIO010090585">
    <property type="protein sequence ID" value="MEQ2188010.1"/>
    <property type="molecule type" value="Genomic_DNA"/>
</dbReference>
<keyword evidence="2" id="KW-1185">Reference proteome</keyword>
<organism evidence="1 2">
    <name type="scientific">Goodea atripinnis</name>
    <dbReference type="NCBI Taxonomy" id="208336"/>
    <lineage>
        <taxon>Eukaryota</taxon>
        <taxon>Metazoa</taxon>
        <taxon>Chordata</taxon>
        <taxon>Craniata</taxon>
        <taxon>Vertebrata</taxon>
        <taxon>Euteleostomi</taxon>
        <taxon>Actinopterygii</taxon>
        <taxon>Neopterygii</taxon>
        <taxon>Teleostei</taxon>
        <taxon>Neoteleostei</taxon>
        <taxon>Acanthomorphata</taxon>
        <taxon>Ovalentaria</taxon>
        <taxon>Atherinomorphae</taxon>
        <taxon>Cyprinodontiformes</taxon>
        <taxon>Goodeidae</taxon>
        <taxon>Goodea</taxon>
    </lineage>
</organism>
<comment type="caution">
    <text evidence="1">The sequence shown here is derived from an EMBL/GenBank/DDBJ whole genome shotgun (WGS) entry which is preliminary data.</text>
</comment>
<reference evidence="1 2" key="1">
    <citation type="submission" date="2021-06" db="EMBL/GenBank/DDBJ databases">
        <authorList>
            <person name="Palmer J.M."/>
        </authorList>
    </citation>
    <scope>NUCLEOTIDE SEQUENCE [LARGE SCALE GENOMIC DNA]</scope>
    <source>
        <strain evidence="1 2">GA_2019</strain>
        <tissue evidence="1">Muscle</tissue>
    </source>
</reference>